<dbReference type="PaxDb" id="2903-EOD22295"/>
<dbReference type="InterPro" id="IPR051706">
    <property type="entry name" value="Glycosyltransferase_domain"/>
</dbReference>
<feature type="region of interest" description="Disordered" evidence="1">
    <location>
        <begin position="328"/>
        <end position="370"/>
    </location>
</feature>
<dbReference type="AlphaFoldDB" id="A0A0D3JFL0"/>
<name>A0A0D3JFL0_EMIH1</name>
<reference evidence="3" key="1">
    <citation type="journal article" date="2013" name="Nature">
        <title>Pan genome of the phytoplankton Emiliania underpins its global distribution.</title>
        <authorList>
            <person name="Read B.A."/>
            <person name="Kegel J."/>
            <person name="Klute M.J."/>
            <person name="Kuo A."/>
            <person name="Lefebvre S.C."/>
            <person name="Maumus F."/>
            <person name="Mayer C."/>
            <person name="Miller J."/>
            <person name="Monier A."/>
            <person name="Salamov A."/>
            <person name="Young J."/>
            <person name="Aguilar M."/>
            <person name="Claverie J.M."/>
            <person name="Frickenhaus S."/>
            <person name="Gonzalez K."/>
            <person name="Herman E.K."/>
            <person name="Lin Y.C."/>
            <person name="Napier J."/>
            <person name="Ogata H."/>
            <person name="Sarno A.F."/>
            <person name="Shmutz J."/>
            <person name="Schroeder D."/>
            <person name="de Vargas C."/>
            <person name="Verret F."/>
            <person name="von Dassow P."/>
            <person name="Valentin K."/>
            <person name="Van de Peer Y."/>
            <person name="Wheeler G."/>
            <person name="Dacks J.B."/>
            <person name="Delwiche C.F."/>
            <person name="Dyhrman S.T."/>
            <person name="Glockner G."/>
            <person name="John U."/>
            <person name="Richards T."/>
            <person name="Worden A.Z."/>
            <person name="Zhang X."/>
            <person name="Grigoriev I.V."/>
            <person name="Allen A.E."/>
            <person name="Bidle K."/>
            <person name="Borodovsky M."/>
            <person name="Bowler C."/>
            <person name="Brownlee C."/>
            <person name="Cock J.M."/>
            <person name="Elias M."/>
            <person name="Gladyshev V.N."/>
            <person name="Groth M."/>
            <person name="Guda C."/>
            <person name="Hadaegh A."/>
            <person name="Iglesias-Rodriguez M.D."/>
            <person name="Jenkins J."/>
            <person name="Jones B.M."/>
            <person name="Lawson T."/>
            <person name="Leese F."/>
            <person name="Lindquist E."/>
            <person name="Lobanov A."/>
            <person name="Lomsadze A."/>
            <person name="Malik S.B."/>
            <person name="Marsh M.E."/>
            <person name="Mackinder L."/>
            <person name="Mock T."/>
            <person name="Mueller-Roeber B."/>
            <person name="Pagarete A."/>
            <person name="Parker M."/>
            <person name="Probert I."/>
            <person name="Quesneville H."/>
            <person name="Raines C."/>
            <person name="Rensing S.A."/>
            <person name="Riano-Pachon D.M."/>
            <person name="Richier S."/>
            <person name="Rokitta S."/>
            <person name="Shiraiwa Y."/>
            <person name="Soanes D.M."/>
            <person name="van der Giezen M."/>
            <person name="Wahlund T.M."/>
            <person name="Williams B."/>
            <person name="Wilson W."/>
            <person name="Wolfe G."/>
            <person name="Wurch L.L."/>
        </authorList>
    </citation>
    <scope>NUCLEOTIDE SEQUENCE</scope>
</reference>
<reference evidence="2" key="2">
    <citation type="submission" date="2024-10" db="UniProtKB">
        <authorList>
            <consortium name="EnsemblProtists"/>
        </authorList>
    </citation>
    <scope>IDENTIFICATION</scope>
</reference>
<dbReference type="HOGENOM" id="CLU_748928_0_0_1"/>
<dbReference type="GeneID" id="17267842"/>
<dbReference type="RefSeq" id="XP_005774724.1">
    <property type="nucleotide sequence ID" value="XM_005774667.1"/>
</dbReference>
<dbReference type="GO" id="GO:0000030">
    <property type="term" value="F:mannosyltransferase activity"/>
    <property type="evidence" value="ECO:0007669"/>
    <property type="project" value="TreeGrafter"/>
</dbReference>
<dbReference type="GO" id="GO:0051999">
    <property type="term" value="P:mannosyl-inositol phosphorylceramide biosynthetic process"/>
    <property type="evidence" value="ECO:0007669"/>
    <property type="project" value="TreeGrafter"/>
</dbReference>
<dbReference type="InterPro" id="IPR029044">
    <property type="entry name" value="Nucleotide-diphossugar_trans"/>
</dbReference>
<keyword evidence="3" id="KW-1185">Reference proteome</keyword>
<protein>
    <submittedName>
        <fullName evidence="2">Uncharacterized protein</fullName>
    </submittedName>
</protein>
<accession>A0A0D3JFL0</accession>
<organism evidence="2 3">
    <name type="scientific">Emiliania huxleyi (strain CCMP1516)</name>
    <dbReference type="NCBI Taxonomy" id="280463"/>
    <lineage>
        <taxon>Eukaryota</taxon>
        <taxon>Haptista</taxon>
        <taxon>Haptophyta</taxon>
        <taxon>Prymnesiophyceae</taxon>
        <taxon>Isochrysidales</taxon>
        <taxon>Noelaerhabdaceae</taxon>
        <taxon>Emiliania</taxon>
    </lineage>
</organism>
<dbReference type="KEGG" id="ehx:EMIHUDRAFT_207479"/>
<dbReference type="Proteomes" id="UP000013827">
    <property type="component" value="Unassembled WGS sequence"/>
</dbReference>
<evidence type="ECO:0000313" key="3">
    <source>
        <dbReference type="Proteomes" id="UP000013827"/>
    </source>
</evidence>
<dbReference type="EnsemblProtists" id="EOD22295">
    <property type="protein sequence ID" value="EOD22295"/>
    <property type="gene ID" value="EMIHUDRAFT_207479"/>
</dbReference>
<dbReference type="Gene3D" id="3.90.550.20">
    <property type="match status" value="1"/>
</dbReference>
<evidence type="ECO:0000313" key="2">
    <source>
        <dbReference type="EnsemblProtists" id="EOD22295"/>
    </source>
</evidence>
<proteinExistence type="predicted"/>
<dbReference type="GO" id="GO:0016020">
    <property type="term" value="C:membrane"/>
    <property type="evidence" value="ECO:0007669"/>
    <property type="project" value="GOC"/>
</dbReference>
<dbReference type="InterPro" id="IPR008441">
    <property type="entry name" value="AfumC-like_glycosyl_Trfase"/>
</dbReference>
<sequence>MSPGVAGADRTVEVFTRQNLYAKAVTAAAAALAVDSHIAEEAGNPGNGRMNKVIWTLWEEDNSLWHRWFPPFRTKELPYVVRRAHQSWRQHNPSWNFTVLSGATVGRYMDASKLKSTMTIQAKSDMIRLNLLNNHGGVWVDSTMLCMMPLDSWIWSYLTTRDYFMFGQSLCSWFIVSKPHSQLISRWVTQADLYWANRTTPSGAVGHKQDYFWMDGTLIDYMIRHPKFRERLESRPSLPCGGECSPHMVFSGSHCSEDYPQKKLSPMVSRCIKLGTLPPAVKLTYKRGCGKAAVTEASQGTNAYELIEASFSRRGNFSSYHLSYHMSGQVTGASGRGGRGVDSRHWGRGERRSATDRHPSMLEPTQRGNS</sequence>
<dbReference type="SUPFAM" id="SSF53448">
    <property type="entry name" value="Nucleotide-diphospho-sugar transferases"/>
    <property type="match status" value="1"/>
</dbReference>
<dbReference type="PANTHER" id="PTHR32385:SF22">
    <property type="entry name" value="MANNOSYL PHOSPHORYLINOSITOL CERAMIDE SYNTHASE SUR1"/>
    <property type="match status" value="1"/>
</dbReference>
<dbReference type="PANTHER" id="PTHR32385">
    <property type="entry name" value="MANNOSYL PHOSPHORYLINOSITOL CERAMIDE SYNTHASE"/>
    <property type="match status" value="1"/>
</dbReference>
<evidence type="ECO:0000256" key="1">
    <source>
        <dbReference type="SAM" id="MobiDB-lite"/>
    </source>
</evidence>
<feature type="compositionally biased region" description="Basic and acidic residues" evidence="1">
    <location>
        <begin position="339"/>
        <end position="360"/>
    </location>
</feature>
<dbReference type="Pfam" id="PF05704">
    <property type="entry name" value="Caps_synth"/>
    <property type="match status" value="1"/>
</dbReference>